<name>A0ABY4L777_THEAE</name>
<gene>
    <name evidence="2" type="ORF">FOF52_12545</name>
</gene>
<accession>A0ABY4L777</accession>
<protein>
    <recommendedName>
        <fullName evidence="4">Glycosyltransferase RgtA/B/C/D-like domain-containing protein</fullName>
    </recommendedName>
</protein>
<feature type="transmembrane region" description="Helical" evidence="1">
    <location>
        <begin position="72"/>
        <end position="95"/>
    </location>
</feature>
<organism evidence="2 3">
    <name type="scientific">Thermobifida alba</name>
    <name type="common">Thermomonospora alba</name>
    <dbReference type="NCBI Taxonomy" id="53522"/>
    <lineage>
        <taxon>Bacteria</taxon>
        <taxon>Bacillati</taxon>
        <taxon>Actinomycetota</taxon>
        <taxon>Actinomycetes</taxon>
        <taxon>Streptosporangiales</taxon>
        <taxon>Nocardiopsidaceae</taxon>
        <taxon>Thermobifida</taxon>
    </lineage>
</organism>
<proteinExistence type="predicted"/>
<reference evidence="2 3" key="1">
    <citation type="submission" date="2020-04" db="EMBL/GenBank/DDBJ databases">
        <title>Thermobifida alba genome sequencing and assembly.</title>
        <authorList>
            <person name="Luzics S."/>
            <person name="Horvath B."/>
            <person name="Nagy I."/>
            <person name="Toth A."/>
            <person name="Nagy I."/>
            <person name="Kukolya J."/>
        </authorList>
    </citation>
    <scope>NUCLEOTIDE SEQUENCE [LARGE SCALE GENOMIC DNA]</scope>
    <source>
        <strain evidence="2 3">DSM 43795</strain>
    </source>
</reference>
<evidence type="ECO:0000313" key="3">
    <source>
        <dbReference type="Proteomes" id="UP000832041"/>
    </source>
</evidence>
<dbReference type="Proteomes" id="UP000832041">
    <property type="component" value="Chromosome"/>
</dbReference>
<feature type="transmembrane region" description="Helical" evidence="1">
    <location>
        <begin position="303"/>
        <end position="326"/>
    </location>
</feature>
<evidence type="ECO:0000313" key="2">
    <source>
        <dbReference type="EMBL" id="UPT23501.1"/>
    </source>
</evidence>
<keyword evidence="1" id="KW-0472">Membrane</keyword>
<feature type="transmembrane region" description="Helical" evidence="1">
    <location>
        <begin position="338"/>
        <end position="357"/>
    </location>
</feature>
<keyword evidence="1" id="KW-0812">Transmembrane</keyword>
<evidence type="ECO:0000256" key="1">
    <source>
        <dbReference type="SAM" id="Phobius"/>
    </source>
</evidence>
<feature type="transmembrane region" description="Helical" evidence="1">
    <location>
        <begin position="207"/>
        <end position="224"/>
    </location>
</feature>
<dbReference type="EMBL" id="CP051627">
    <property type="protein sequence ID" value="UPT23501.1"/>
    <property type="molecule type" value="Genomic_DNA"/>
</dbReference>
<evidence type="ECO:0008006" key="4">
    <source>
        <dbReference type="Google" id="ProtNLM"/>
    </source>
</evidence>
<sequence>MLVGAALIAATLGLRAWVLRHAYFVEDDFLFVADAAASPLTVEYLTELHKGHLMPGAKLLVYVLTAVSPYNWALASGTMLALQGAAAAATFRLLWEVFGRRWAILAPLAAAVCAPLTVPVLAWWSAALNGVPFQLATALALLWTVRHLRGGRERDAWLAAGAVAAGMAFSVKAMLLPLLLFAVAAAFCTPGPLAWAPSAALRARPRFWASMGALLLGHLVVYLSRPADAEGAGVPDAGAALGQARRLLAETFPVGAVGGPVRWDPVTPAGGLLEPHPAALVAAWTVLGALVAVSLAYRPRWAWRAWALLAGYLVCVDVLPTLVARGRYQELVGHDPRYVADAALVFALCLALAFLPTRWEAEGERGPRWLPRLPPRVVRGAAAGATALFVAAASYSTHTYAGTLSGDRVRWYLDTVRTSLASIPDRAGVFARPVPEDVVLPWNGARRYSSYLLSPLAGEDADRVADPRPAAVPMVLNDAGFLVVAEPAPDSAFYGPPEGEECVETLGGQVLWPVHSLGGPGLVAGLAYTSGGDAPVTLTVGDDERTTELPAAPNGAAWYVPLDGRGEHLLVEVPDDVCLTWVTFGELVPSVEGNPWEQEETEQESG</sequence>
<keyword evidence="1" id="KW-1133">Transmembrane helix</keyword>
<feature type="transmembrane region" description="Helical" evidence="1">
    <location>
        <begin position="157"/>
        <end position="187"/>
    </location>
</feature>
<feature type="transmembrane region" description="Helical" evidence="1">
    <location>
        <begin position="102"/>
        <end position="121"/>
    </location>
</feature>
<feature type="transmembrane region" description="Helical" evidence="1">
    <location>
        <begin position="377"/>
        <end position="395"/>
    </location>
</feature>
<feature type="transmembrane region" description="Helical" evidence="1">
    <location>
        <begin position="278"/>
        <end position="297"/>
    </location>
</feature>
<keyword evidence="3" id="KW-1185">Reference proteome</keyword>